<dbReference type="EMBL" id="JAWQEG010007692">
    <property type="protein sequence ID" value="KAK3851867.1"/>
    <property type="molecule type" value="Genomic_DNA"/>
</dbReference>
<feature type="region of interest" description="Disordered" evidence="1">
    <location>
        <begin position="83"/>
        <end position="162"/>
    </location>
</feature>
<proteinExistence type="predicted"/>
<dbReference type="Proteomes" id="UP001286313">
    <property type="component" value="Unassembled WGS sequence"/>
</dbReference>
<sequence>MSIGREASVLFRGTVWRNGSVLAFQSRGVRVKPDIRALMPCNLPAPDEGHLHRKLSETRGAHRSQRCCFYFDHYHSILVRDEGEDDVSGGVSGGGGDEREDDVSGVSGGGGGGGVSGSGGGDNVSGDEGEDDVSGDEGEDDVSGGGGDVSGGGGGVSCGGGGGEKICVCRGVAGGVDIW</sequence>
<name>A0AAE1BKL3_PETCI</name>
<feature type="compositionally biased region" description="Gly residues" evidence="1">
    <location>
        <begin position="143"/>
        <end position="162"/>
    </location>
</feature>
<keyword evidence="3" id="KW-1185">Reference proteome</keyword>
<evidence type="ECO:0000313" key="3">
    <source>
        <dbReference type="Proteomes" id="UP001286313"/>
    </source>
</evidence>
<gene>
    <name evidence="2" type="ORF">Pcinc_041519</name>
</gene>
<accession>A0AAE1BKL3</accession>
<dbReference type="AlphaFoldDB" id="A0AAE1BKL3"/>
<protein>
    <submittedName>
        <fullName evidence="2">Uncharacterized protein</fullName>
    </submittedName>
</protein>
<evidence type="ECO:0000256" key="1">
    <source>
        <dbReference type="SAM" id="MobiDB-lite"/>
    </source>
</evidence>
<feature type="compositionally biased region" description="Gly residues" evidence="1">
    <location>
        <begin position="106"/>
        <end position="123"/>
    </location>
</feature>
<evidence type="ECO:0000313" key="2">
    <source>
        <dbReference type="EMBL" id="KAK3851867.1"/>
    </source>
</evidence>
<feature type="compositionally biased region" description="Acidic residues" evidence="1">
    <location>
        <begin position="125"/>
        <end position="142"/>
    </location>
</feature>
<organism evidence="2 3">
    <name type="scientific">Petrolisthes cinctipes</name>
    <name type="common">Flat porcelain crab</name>
    <dbReference type="NCBI Taxonomy" id="88211"/>
    <lineage>
        <taxon>Eukaryota</taxon>
        <taxon>Metazoa</taxon>
        <taxon>Ecdysozoa</taxon>
        <taxon>Arthropoda</taxon>
        <taxon>Crustacea</taxon>
        <taxon>Multicrustacea</taxon>
        <taxon>Malacostraca</taxon>
        <taxon>Eumalacostraca</taxon>
        <taxon>Eucarida</taxon>
        <taxon>Decapoda</taxon>
        <taxon>Pleocyemata</taxon>
        <taxon>Anomura</taxon>
        <taxon>Galatheoidea</taxon>
        <taxon>Porcellanidae</taxon>
        <taxon>Petrolisthes</taxon>
    </lineage>
</organism>
<comment type="caution">
    <text evidence="2">The sequence shown here is derived from an EMBL/GenBank/DDBJ whole genome shotgun (WGS) entry which is preliminary data.</text>
</comment>
<reference evidence="2" key="1">
    <citation type="submission" date="2023-10" db="EMBL/GenBank/DDBJ databases">
        <title>Genome assemblies of two species of porcelain crab, Petrolisthes cinctipes and Petrolisthes manimaculis (Anomura: Porcellanidae).</title>
        <authorList>
            <person name="Angst P."/>
        </authorList>
    </citation>
    <scope>NUCLEOTIDE SEQUENCE</scope>
    <source>
        <strain evidence="2">PB745_01</strain>
        <tissue evidence="2">Gill</tissue>
    </source>
</reference>